<keyword evidence="1" id="KW-0732">Signal</keyword>
<evidence type="ECO:0000256" key="1">
    <source>
        <dbReference type="SAM" id="SignalP"/>
    </source>
</evidence>
<dbReference type="Proteomes" id="UP000466442">
    <property type="component" value="Linkage Group LG5"/>
</dbReference>
<proteinExistence type="predicted"/>
<dbReference type="EMBL" id="WIXP02000005">
    <property type="protein sequence ID" value="KAF6210622.1"/>
    <property type="molecule type" value="Genomic_DNA"/>
</dbReference>
<feature type="chain" id="PRO_5035821988" evidence="1">
    <location>
        <begin position="19"/>
        <end position="86"/>
    </location>
</feature>
<sequence>MKFSVVAILVALCSVAFAAEEPVRSKRQLLAPYVATPYVAAAPYASYVASPYASYVASPYNGGYYSTSSVYAPTYASAYAYPYAYL</sequence>
<evidence type="ECO:0000313" key="3">
    <source>
        <dbReference type="Proteomes" id="UP000466442"/>
    </source>
</evidence>
<keyword evidence="3" id="KW-1185">Reference proteome</keyword>
<comment type="caution">
    <text evidence="2">The sequence shown here is derived from an EMBL/GenBank/DDBJ whole genome shotgun (WGS) entry which is preliminary data.</text>
</comment>
<evidence type="ECO:0000313" key="2">
    <source>
        <dbReference type="EMBL" id="KAF6210622.1"/>
    </source>
</evidence>
<organism evidence="2 3">
    <name type="scientific">Apolygus lucorum</name>
    <name type="common">Small green plant bug</name>
    <name type="synonym">Lygocoris lucorum</name>
    <dbReference type="NCBI Taxonomy" id="248454"/>
    <lineage>
        <taxon>Eukaryota</taxon>
        <taxon>Metazoa</taxon>
        <taxon>Ecdysozoa</taxon>
        <taxon>Arthropoda</taxon>
        <taxon>Hexapoda</taxon>
        <taxon>Insecta</taxon>
        <taxon>Pterygota</taxon>
        <taxon>Neoptera</taxon>
        <taxon>Paraneoptera</taxon>
        <taxon>Hemiptera</taxon>
        <taxon>Heteroptera</taxon>
        <taxon>Panheteroptera</taxon>
        <taxon>Cimicomorpha</taxon>
        <taxon>Miridae</taxon>
        <taxon>Mirini</taxon>
        <taxon>Apolygus</taxon>
    </lineage>
</organism>
<reference evidence="2" key="1">
    <citation type="journal article" date="2021" name="Mol. Ecol. Resour.">
        <title>Apolygus lucorum genome provides insights into omnivorousness and mesophyll feeding.</title>
        <authorList>
            <person name="Liu Y."/>
            <person name="Liu H."/>
            <person name="Wang H."/>
            <person name="Huang T."/>
            <person name="Liu B."/>
            <person name="Yang B."/>
            <person name="Yin L."/>
            <person name="Li B."/>
            <person name="Zhang Y."/>
            <person name="Zhang S."/>
            <person name="Jiang F."/>
            <person name="Zhang X."/>
            <person name="Ren Y."/>
            <person name="Wang B."/>
            <person name="Wang S."/>
            <person name="Lu Y."/>
            <person name="Wu K."/>
            <person name="Fan W."/>
            <person name="Wang G."/>
        </authorList>
    </citation>
    <scope>NUCLEOTIDE SEQUENCE</scope>
    <source>
        <strain evidence="2">12Hb</strain>
    </source>
</reference>
<dbReference type="AlphaFoldDB" id="A0A8S9XNI3"/>
<protein>
    <submittedName>
        <fullName evidence="2">Uncharacterized protein</fullName>
    </submittedName>
</protein>
<name>A0A8S9XNI3_APOLU</name>
<feature type="signal peptide" evidence="1">
    <location>
        <begin position="1"/>
        <end position="18"/>
    </location>
</feature>
<accession>A0A8S9XNI3</accession>
<gene>
    <name evidence="2" type="ORF">GE061_013729</name>
</gene>